<name>A0A101NWG1_9ACTN</name>
<comment type="caution">
    <text evidence="1">The sequence shown here is derived from an EMBL/GenBank/DDBJ whole genome shotgun (WGS) entry which is preliminary data.</text>
</comment>
<dbReference type="EMBL" id="LMWN01000048">
    <property type="protein sequence ID" value="KUN00591.1"/>
    <property type="molecule type" value="Genomic_DNA"/>
</dbReference>
<reference evidence="1 2" key="1">
    <citation type="submission" date="2015-10" db="EMBL/GenBank/DDBJ databases">
        <title>Draft genome sequence of Streptomyces yokosukanensis DSM 40224, type strain for the species Streptomyces yokosukanensis.</title>
        <authorList>
            <person name="Ruckert C."/>
            <person name="Winkler A."/>
            <person name="Kalinowski J."/>
            <person name="Kampfer P."/>
            <person name="Glaeser S."/>
        </authorList>
    </citation>
    <scope>NUCLEOTIDE SEQUENCE [LARGE SCALE GENOMIC DNA]</scope>
    <source>
        <strain evidence="1 2">DSM 40224</strain>
    </source>
</reference>
<protein>
    <submittedName>
        <fullName evidence="1">Uncharacterized protein</fullName>
    </submittedName>
</protein>
<evidence type="ECO:0000313" key="2">
    <source>
        <dbReference type="Proteomes" id="UP000053127"/>
    </source>
</evidence>
<dbReference type="OrthoDB" id="3695744at2"/>
<dbReference type="RefSeq" id="WP_067133216.1">
    <property type="nucleotide sequence ID" value="NZ_KQ948222.1"/>
</dbReference>
<sequence length="151" mass="16035">MERYFWHLNAQQADGMACVVCNADFLNNKIASVPVGRSPADESQVFACKDPCAAVIADEAARMAKEMRAAVGAEDADGGDVADCENGVFCVDGHFGSLLRDLRALAGAEALLATSDDISTLRFLLGLTARHAETAMMRARLVLARTKEGDG</sequence>
<organism evidence="1 2">
    <name type="scientific">Streptomyces yokosukanensis</name>
    <dbReference type="NCBI Taxonomy" id="67386"/>
    <lineage>
        <taxon>Bacteria</taxon>
        <taxon>Bacillati</taxon>
        <taxon>Actinomycetota</taxon>
        <taxon>Actinomycetes</taxon>
        <taxon>Kitasatosporales</taxon>
        <taxon>Streptomycetaceae</taxon>
        <taxon>Streptomyces</taxon>
    </lineage>
</organism>
<dbReference type="Proteomes" id="UP000053127">
    <property type="component" value="Unassembled WGS sequence"/>
</dbReference>
<dbReference type="AlphaFoldDB" id="A0A101NWG1"/>
<gene>
    <name evidence="1" type="ORF">AQI95_34360</name>
</gene>
<accession>A0A101NWG1</accession>
<keyword evidence="2" id="KW-1185">Reference proteome</keyword>
<dbReference type="STRING" id="67386.AQI95_34360"/>
<proteinExistence type="predicted"/>
<evidence type="ECO:0000313" key="1">
    <source>
        <dbReference type="EMBL" id="KUN00591.1"/>
    </source>
</evidence>